<evidence type="ECO:0000313" key="5">
    <source>
        <dbReference type="Proteomes" id="UP000035514"/>
    </source>
</evidence>
<dbReference type="GO" id="GO:0003723">
    <property type="term" value="F:RNA binding"/>
    <property type="evidence" value="ECO:0007669"/>
    <property type="project" value="InterPro"/>
</dbReference>
<evidence type="ECO:0000313" key="4">
    <source>
        <dbReference type="EMBL" id="KLE01769.1"/>
    </source>
</evidence>
<comment type="caution">
    <text evidence="4">The sequence shown here is derived from an EMBL/GenBank/DDBJ whole genome shotgun (WGS) entry which is preliminary data.</text>
</comment>
<dbReference type="InterPro" id="IPR029026">
    <property type="entry name" value="tRNA_m1G_MTases_N"/>
</dbReference>
<dbReference type="SUPFAM" id="SSF75217">
    <property type="entry name" value="alpha/beta knot"/>
    <property type="match status" value="1"/>
</dbReference>
<dbReference type="InterPro" id="IPR004441">
    <property type="entry name" value="rRNA_MeTrfase_TrmH"/>
</dbReference>
<dbReference type="InterPro" id="IPR001537">
    <property type="entry name" value="SpoU_MeTrfase"/>
</dbReference>
<dbReference type="InterPro" id="IPR013123">
    <property type="entry name" value="SpoU_subst-bd"/>
</dbReference>
<dbReference type="Proteomes" id="UP000035514">
    <property type="component" value="Unassembled WGS sequence"/>
</dbReference>
<dbReference type="RefSeq" id="WP_004510195.1">
    <property type="nucleotide sequence ID" value="NZ_JAIQ01000055.1"/>
</dbReference>
<reference evidence="4 5" key="1">
    <citation type="submission" date="2014-01" db="EMBL/GenBank/DDBJ databases">
        <title>Development of a Comparative Genomic Fingerprinting Assay for High Resolution Genotyping of Arcobacter butzleri.</title>
        <authorList>
            <person name="Webb A.L."/>
            <person name="Inglis G.D."/>
            <person name="Kruczkiewicz P."/>
            <person name="Selinger L.B."/>
            <person name="Taboada E.N."/>
        </authorList>
    </citation>
    <scope>NUCLEOTIDE SEQUENCE [LARGE SCALE GENOMIC DNA]</scope>
    <source>
        <strain evidence="4 5">L348</strain>
    </source>
</reference>
<evidence type="ECO:0000256" key="1">
    <source>
        <dbReference type="ARBA" id="ARBA00022603"/>
    </source>
</evidence>
<dbReference type="SMART" id="SM00967">
    <property type="entry name" value="SpoU_sub_bind"/>
    <property type="match status" value="1"/>
</dbReference>
<dbReference type="GO" id="GO:0005829">
    <property type="term" value="C:cytosol"/>
    <property type="evidence" value="ECO:0007669"/>
    <property type="project" value="TreeGrafter"/>
</dbReference>
<protein>
    <submittedName>
        <fullName evidence="4">RNA methyltransferase</fullName>
    </submittedName>
</protein>
<dbReference type="EMBL" id="JAIQ01000055">
    <property type="protein sequence ID" value="KLE01769.1"/>
    <property type="molecule type" value="Genomic_DNA"/>
</dbReference>
<dbReference type="SUPFAM" id="SSF55315">
    <property type="entry name" value="L30e-like"/>
    <property type="match status" value="1"/>
</dbReference>
<keyword evidence="1 4" id="KW-0489">Methyltransferase</keyword>
<dbReference type="Pfam" id="PF00588">
    <property type="entry name" value="SpoU_methylase"/>
    <property type="match status" value="1"/>
</dbReference>
<dbReference type="Gene3D" id="3.40.1280.10">
    <property type="match status" value="1"/>
</dbReference>
<evidence type="ECO:0000259" key="3">
    <source>
        <dbReference type="SMART" id="SM00967"/>
    </source>
</evidence>
<feature type="domain" description="RNA 2-O ribose methyltransferase substrate binding" evidence="3">
    <location>
        <begin position="2"/>
        <end position="74"/>
    </location>
</feature>
<organism evidence="4 5">
    <name type="scientific">Aliarcobacter butzleri L348</name>
    <dbReference type="NCBI Taxonomy" id="1447256"/>
    <lineage>
        <taxon>Bacteria</taxon>
        <taxon>Pseudomonadati</taxon>
        <taxon>Campylobacterota</taxon>
        <taxon>Epsilonproteobacteria</taxon>
        <taxon>Campylobacterales</taxon>
        <taxon>Arcobacteraceae</taxon>
        <taxon>Aliarcobacter</taxon>
    </lineage>
</organism>
<dbReference type="GO" id="GO:0006396">
    <property type="term" value="P:RNA processing"/>
    <property type="evidence" value="ECO:0007669"/>
    <property type="project" value="InterPro"/>
</dbReference>
<dbReference type="AlphaFoldDB" id="A0A0G9K5E2"/>
<dbReference type="PANTHER" id="PTHR46429:SF1">
    <property type="entry name" value="23S RRNA (GUANOSINE-2'-O-)-METHYLTRANSFERASE RLMB"/>
    <property type="match status" value="1"/>
</dbReference>
<dbReference type="GeneID" id="24303916"/>
<keyword evidence="2 4" id="KW-0808">Transferase</keyword>
<dbReference type="PATRIC" id="fig|1447256.3.peg.448"/>
<dbReference type="CDD" id="cd18095">
    <property type="entry name" value="SpoU-like_rRNA-MTase"/>
    <property type="match status" value="1"/>
</dbReference>
<proteinExistence type="predicted"/>
<accession>A0A0G9K5E2</accession>
<gene>
    <name evidence="4" type="ORF">AA20_02330</name>
</gene>
<dbReference type="Pfam" id="PF08032">
    <property type="entry name" value="SpoU_sub_bind"/>
    <property type="match status" value="1"/>
</dbReference>
<sequence>MIIYGKQIVLYVLENHPKLVEEVFLSKEIDNKLFSKFLKLGKKIHRLDNQKAQALAKGGNHQGFFLKLSQFDYAPIKELKAMNFILVLDGVTDVGNIGAIARTAYSLGIDGIIASNIKTINNSGIVRTSAGALLDLPFCIHPRSADLASELIDAGFTLIGATMDGVDLKKYGKIEKSDKVALFLGSEGEGISPKVAKKLDLKVSIKMEHEFDSLNVSVAAGILIYNLKR</sequence>
<evidence type="ECO:0000256" key="2">
    <source>
        <dbReference type="ARBA" id="ARBA00022679"/>
    </source>
</evidence>
<dbReference type="PANTHER" id="PTHR46429">
    <property type="entry name" value="23S RRNA (GUANOSINE-2'-O-)-METHYLTRANSFERASE RLMB"/>
    <property type="match status" value="1"/>
</dbReference>
<dbReference type="InterPro" id="IPR029064">
    <property type="entry name" value="Ribosomal_eL30-like_sf"/>
</dbReference>
<dbReference type="GO" id="GO:0008173">
    <property type="term" value="F:RNA methyltransferase activity"/>
    <property type="evidence" value="ECO:0007669"/>
    <property type="project" value="InterPro"/>
</dbReference>
<dbReference type="GO" id="GO:0032259">
    <property type="term" value="P:methylation"/>
    <property type="evidence" value="ECO:0007669"/>
    <property type="project" value="UniProtKB-KW"/>
</dbReference>
<name>A0A0G9K5E2_9BACT</name>
<dbReference type="Gene3D" id="3.30.1330.30">
    <property type="match status" value="1"/>
</dbReference>
<dbReference type="InterPro" id="IPR029028">
    <property type="entry name" value="Alpha/beta_knot_MTases"/>
</dbReference>
<dbReference type="NCBIfam" id="TIGR00186">
    <property type="entry name" value="rRNA_methyl_3"/>
    <property type="match status" value="1"/>
</dbReference>